<comment type="caution">
    <text evidence="1">The sequence shown here is derived from an EMBL/GenBank/DDBJ whole genome shotgun (WGS) entry which is preliminary data.</text>
</comment>
<dbReference type="EMBL" id="CAVMJV010000180">
    <property type="protein sequence ID" value="CAK5121269.1"/>
    <property type="molecule type" value="Genomic_DNA"/>
</dbReference>
<evidence type="ECO:0000313" key="1">
    <source>
        <dbReference type="EMBL" id="CAK5121269.1"/>
    </source>
</evidence>
<gene>
    <name evidence="1" type="ORF">MENTE1834_LOCUS46993</name>
</gene>
<accession>A0ACB1B7A2</accession>
<keyword evidence="2" id="KW-1185">Reference proteome</keyword>
<name>A0ACB1B7A2_MELEN</name>
<dbReference type="Proteomes" id="UP001497535">
    <property type="component" value="Unassembled WGS sequence"/>
</dbReference>
<proteinExistence type="predicted"/>
<protein>
    <submittedName>
        <fullName evidence="1">Uncharacterized protein</fullName>
    </submittedName>
</protein>
<organism evidence="1 2">
    <name type="scientific">Meloidogyne enterolobii</name>
    <name type="common">Root-knot nematode worm</name>
    <name type="synonym">Meloidogyne mayaguensis</name>
    <dbReference type="NCBI Taxonomy" id="390850"/>
    <lineage>
        <taxon>Eukaryota</taxon>
        <taxon>Metazoa</taxon>
        <taxon>Ecdysozoa</taxon>
        <taxon>Nematoda</taxon>
        <taxon>Chromadorea</taxon>
        <taxon>Rhabditida</taxon>
        <taxon>Tylenchina</taxon>
        <taxon>Tylenchomorpha</taxon>
        <taxon>Tylenchoidea</taxon>
        <taxon>Meloidogynidae</taxon>
        <taxon>Meloidogyninae</taxon>
        <taxon>Meloidogyne</taxon>
    </lineage>
</organism>
<evidence type="ECO:0000313" key="2">
    <source>
        <dbReference type="Proteomes" id="UP001497535"/>
    </source>
</evidence>
<sequence>MRRMRINNLFIVTAALFVIIMLYLVTPPKVLFERSSLPISPLEELLPLLPTSIPEKVHVHVKNEGKDNNKDEGEYNKKNGGKEDKKVQGKDHDHKKDVQLKKVVDPVKIKEEIKHHHPPPIEVGETTVVFPPAKLKYEIKEIAKSDKEFKPDLDAINKKIWNSFKHEIRHSKVGRYLNLGYLEISNLVHEHF</sequence>
<reference evidence="1" key="1">
    <citation type="submission" date="2023-11" db="EMBL/GenBank/DDBJ databases">
        <authorList>
            <person name="Poullet M."/>
        </authorList>
    </citation>
    <scope>NUCLEOTIDE SEQUENCE</scope>
    <source>
        <strain evidence="1">E1834</strain>
    </source>
</reference>